<accession>B0DFU0</accession>
<gene>
    <name evidence="1" type="ORF">LACBIDRAFT_328731</name>
</gene>
<proteinExistence type="predicted"/>
<dbReference type="SUPFAM" id="SSF53098">
    <property type="entry name" value="Ribonuclease H-like"/>
    <property type="match status" value="1"/>
</dbReference>
<name>B0DFU0_LACBS</name>
<dbReference type="HOGENOM" id="CLU_009123_6_1_1"/>
<reference evidence="1 2" key="1">
    <citation type="journal article" date="2008" name="Nature">
        <title>The genome of Laccaria bicolor provides insights into mycorrhizal symbiosis.</title>
        <authorList>
            <person name="Martin F."/>
            <person name="Aerts A."/>
            <person name="Ahren D."/>
            <person name="Brun A."/>
            <person name="Danchin E.G.J."/>
            <person name="Duchaussoy F."/>
            <person name="Gibon J."/>
            <person name="Kohler A."/>
            <person name="Lindquist E."/>
            <person name="Pereda V."/>
            <person name="Salamov A."/>
            <person name="Shapiro H.J."/>
            <person name="Wuyts J."/>
            <person name="Blaudez D."/>
            <person name="Buee M."/>
            <person name="Brokstein P."/>
            <person name="Canbaeck B."/>
            <person name="Cohen D."/>
            <person name="Courty P.E."/>
            <person name="Coutinho P.M."/>
            <person name="Delaruelle C."/>
            <person name="Detter J.C."/>
            <person name="Deveau A."/>
            <person name="DiFazio S."/>
            <person name="Duplessis S."/>
            <person name="Fraissinet-Tachet L."/>
            <person name="Lucic E."/>
            <person name="Frey-Klett P."/>
            <person name="Fourrey C."/>
            <person name="Feussner I."/>
            <person name="Gay G."/>
            <person name="Grimwood J."/>
            <person name="Hoegger P.J."/>
            <person name="Jain P."/>
            <person name="Kilaru S."/>
            <person name="Labbe J."/>
            <person name="Lin Y.C."/>
            <person name="Legue V."/>
            <person name="Le Tacon F."/>
            <person name="Marmeisse R."/>
            <person name="Melayah D."/>
            <person name="Montanini B."/>
            <person name="Muratet M."/>
            <person name="Nehls U."/>
            <person name="Niculita-Hirzel H."/>
            <person name="Oudot-Le Secq M.P."/>
            <person name="Peter M."/>
            <person name="Quesneville H."/>
            <person name="Rajashekar B."/>
            <person name="Reich M."/>
            <person name="Rouhier N."/>
            <person name="Schmutz J."/>
            <person name="Yin T."/>
            <person name="Chalot M."/>
            <person name="Henrissat B."/>
            <person name="Kuees U."/>
            <person name="Lucas S."/>
            <person name="Van de Peer Y."/>
            <person name="Podila G.K."/>
            <person name="Polle A."/>
            <person name="Pukkila P.J."/>
            <person name="Richardson P.M."/>
            <person name="Rouze P."/>
            <person name="Sanders I.R."/>
            <person name="Stajich J.E."/>
            <person name="Tunlid A."/>
            <person name="Tuskan G."/>
            <person name="Grigoriev I.V."/>
        </authorList>
    </citation>
    <scope>NUCLEOTIDE SEQUENCE [LARGE SCALE GENOMIC DNA]</scope>
    <source>
        <strain evidence="2">S238N-H82 / ATCC MYA-4686</strain>
    </source>
</reference>
<dbReference type="EMBL" id="DS547108">
    <property type="protein sequence ID" value="EDR06402.1"/>
    <property type="molecule type" value="Genomic_DNA"/>
</dbReference>
<protein>
    <submittedName>
        <fullName evidence="1">Predicted protein</fullName>
    </submittedName>
</protein>
<dbReference type="OrthoDB" id="3262464at2759"/>
<sequence length="182" mass="20840">MDDSPAYVIAMFLNPSIRLSWIRRHWEPNYVARATVIIKNTMRKYHDRLHGQVQQPTPGTAASQQERRSWHDLAGQYGLEDMMDVTGASSQQVQGVEEQFELYESGPLSPRGTDIVGFWVFSLKQQRLNFTEGWAVTEDELEYYTDDNEDSVDLLGKLTSEITEDGIDIDEVIHVIGQDDED</sequence>
<dbReference type="Proteomes" id="UP000001194">
    <property type="component" value="Unassembled WGS sequence"/>
</dbReference>
<organism evidence="2">
    <name type="scientific">Laccaria bicolor (strain S238N-H82 / ATCC MYA-4686)</name>
    <name type="common">Bicoloured deceiver</name>
    <name type="synonym">Laccaria laccata var. bicolor</name>
    <dbReference type="NCBI Taxonomy" id="486041"/>
    <lineage>
        <taxon>Eukaryota</taxon>
        <taxon>Fungi</taxon>
        <taxon>Dikarya</taxon>
        <taxon>Basidiomycota</taxon>
        <taxon>Agaricomycotina</taxon>
        <taxon>Agaricomycetes</taxon>
        <taxon>Agaricomycetidae</taxon>
        <taxon>Agaricales</taxon>
        <taxon>Agaricineae</taxon>
        <taxon>Hydnangiaceae</taxon>
        <taxon>Laccaria</taxon>
    </lineage>
</organism>
<dbReference type="GeneID" id="6078515"/>
<dbReference type="InParanoid" id="B0DFU0"/>
<evidence type="ECO:0000313" key="2">
    <source>
        <dbReference type="Proteomes" id="UP000001194"/>
    </source>
</evidence>
<dbReference type="AlphaFoldDB" id="B0DFU0"/>
<dbReference type="RefSeq" id="XP_001882774.1">
    <property type="nucleotide sequence ID" value="XM_001882739.1"/>
</dbReference>
<dbReference type="InterPro" id="IPR012337">
    <property type="entry name" value="RNaseH-like_sf"/>
</dbReference>
<evidence type="ECO:0000313" key="1">
    <source>
        <dbReference type="EMBL" id="EDR06402.1"/>
    </source>
</evidence>
<keyword evidence="2" id="KW-1185">Reference proteome</keyword>
<dbReference type="KEGG" id="lbc:LACBIDRAFT_328731"/>